<dbReference type="PANTHER" id="PTHR46169">
    <property type="entry name" value="DNA REPLICATION-RELATED ELEMENT FACTOR, ISOFORM A"/>
    <property type="match status" value="1"/>
</dbReference>
<dbReference type="EMBL" id="CAJNOW010015376">
    <property type="protein sequence ID" value="CAF1641387.1"/>
    <property type="molecule type" value="Genomic_DNA"/>
</dbReference>
<dbReference type="OrthoDB" id="10051975at2759"/>
<evidence type="ECO:0000256" key="1">
    <source>
        <dbReference type="SAM" id="MobiDB-lite"/>
    </source>
</evidence>
<dbReference type="InterPro" id="IPR008906">
    <property type="entry name" value="HATC_C_dom"/>
</dbReference>
<dbReference type="AlphaFoldDB" id="A0A816DUW7"/>
<gene>
    <name evidence="3" type="ORF">KQP761_LOCUS28131</name>
</gene>
<dbReference type="GO" id="GO:0006357">
    <property type="term" value="P:regulation of transcription by RNA polymerase II"/>
    <property type="evidence" value="ECO:0007669"/>
    <property type="project" value="TreeGrafter"/>
</dbReference>
<dbReference type="SMART" id="SM00614">
    <property type="entry name" value="ZnF_BED"/>
    <property type="match status" value="1"/>
</dbReference>
<reference evidence="3" key="1">
    <citation type="submission" date="2021-02" db="EMBL/GenBank/DDBJ databases">
        <authorList>
            <person name="Nowell W R."/>
        </authorList>
    </citation>
    <scope>NUCLEOTIDE SEQUENCE</scope>
</reference>
<dbReference type="Gene3D" id="1.10.10.1070">
    <property type="entry name" value="Zinc finger, BED domain-containing"/>
    <property type="match status" value="1"/>
</dbReference>
<comment type="caution">
    <text evidence="3">The sequence shown here is derived from an EMBL/GenBank/DDBJ whole genome shotgun (WGS) entry which is preliminary data.</text>
</comment>
<dbReference type="InterPro" id="IPR012337">
    <property type="entry name" value="RNaseH-like_sf"/>
</dbReference>
<feature type="region of interest" description="Disordered" evidence="1">
    <location>
        <begin position="329"/>
        <end position="384"/>
    </location>
</feature>
<dbReference type="SUPFAM" id="SSF140996">
    <property type="entry name" value="Hermes dimerisation domain"/>
    <property type="match status" value="1"/>
</dbReference>
<evidence type="ECO:0000313" key="3">
    <source>
        <dbReference type="EMBL" id="CAF1641387.1"/>
    </source>
</evidence>
<dbReference type="Pfam" id="PF05699">
    <property type="entry name" value="Dimer_Tnp_hAT"/>
    <property type="match status" value="1"/>
</dbReference>
<dbReference type="GO" id="GO:0046983">
    <property type="term" value="F:protein dimerization activity"/>
    <property type="evidence" value="ECO:0007669"/>
    <property type="project" value="InterPro"/>
</dbReference>
<evidence type="ECO:0000259" key="2">
    <source>
        <dbReference type="Pfam" id="PF05699"/>
    </source>
</evidence>
<dbReference type="InterPro" id="IPR052717">
    <property type="entry name" value="Vacuolar_transposase_reg"/>
</dbReference>
<dbReference type="GO" id="GO:0005634">
    <property type="term" value="C:nucleus"/>
    <property type="evidence" value="ECO:0007669"/>
    <property type="project" value="TreeGrafter"/>
</dbReference>
<organism evidence="3 4">
    <name type="scientific">Rotaria magnacalcarata</name>
    <dbReference type="NCBI Taxonomy" id="392030"/>
    <lineage>
        <taxon>Eukaryota</taxon>
        <taxon>Metazoa</taxon>
        <taxon>Spiralia</taxon>
        <taxon>Gnathifera</taxon>
        <taxon>Rotifera</taxon>
        <taxon>Eurotatoria</taxon>
        <taxon>Bdelloidea</taxon>
        <taxon>Philodinida</taxon>
        <taxon>Philodinidae</taxon>
        <taxon>Rotaria</taxon>
    </lineage>
</organism>
<name>A0A816DUW7_9BILA</name>
<dbReference type="PANTHER" id="PTHR46169:SF29">
    <property type="entry name" value="DNA REPLICATION-RELATED ELEMENT FACTOR, ISOFORM A"/>
    <property type="match status" value="1"/>
</dbReference>
<protein>
    <recommendedName>
        <fullName evidence="2">HAT C-terminal dimerisation domain-containing protein</fullName>
    </recommendedName>
</protein>
<proteinExistence type="predicted"/>
<feature type="compositionally biased region" description="Polar residues" evidence="1">
    <location>
        <begin position="338"/>
        <end position="347"/>
    </location>
</feature>
<accession>A0A816DUW7</accession>
<evidence type="ECO:0000313" key="4">
    <source>
        <dbReference type="Proteomes" id="UP000663834"/>
    </source>
</evidence>
<sequence>MASYTTTSSFLSPAMSTSNKYTVDKIKYRLQHDKANYEVAENDASRFKSKCWNIFGFPTKKNKAGRFERINGFVSCQKCYQTFAYTPTTGTRHLNAHTCVLNFLTNSTTSAPTTVQTTLDNIPKNLKQIKLSDSEQNKCKDLMAKWICADMRPFTITEDKGLRIIFQELISLGAKHGDFDVKNVVRGADVISDHVGSLADKYRTELREILKEPFENEAMCISPDMWSDPHKQLSYLGLSCSFVDANLNYKSVDLCCRPYYEVDQSGDNLLVCIQKVLESYGINDLTQLNFVSDRGPNLVKALKPYRPIYCYAHRLNNVLKRSFFQSQKKKKKNEEQNAQLSTINLGKNENEDSDLSTSSSEDENALSLPVRTNKKKTKAGGKSALNDPGKLELSDLDSSAQEVIKTIVNCKKLVQYVKKAGINKDIQSAGGIALQQSTVVRWLSMIDLLESILRSYKQTKRILLNRKQQSKIIVIDERIVEELIQLLKPFKYALKLIQSGSGPSLYMVLICTLYLRRTLTSFKNLISVEPLLGNVGQDKENASDNETEEIVESEGVKILRERTLELLNLMFELDIRHYASTMLHPKYRQLKGCSKQEKDQTCKYIREEMIKIIRKDKSFTSIITEPIVKKQKTEKSILERFEDDSEYDFDLSDKQDDSFTSVDYDYKSPKPDELTKYLDMYIDKTTISQNPLDFWRLNQSPFPILTKLARKLHCIPATSAAVERQFSGAGFVLNERRTCIDPDNVDNILLIRSVEKYK</sequence>
<dbReference type="SUPFAM" id="SSF53098">
    <property type="entry name" value="Ribonuclease H-like"/>
    <property type="match status" value="1"/>
</dbReference>
<dbReference type="Proteomes" id="UP000663834">
    <property type="component" value="Unassembled WGS sequence"/>
</dbReference>
<feature type="domain" description="HAT C-terminal dimerisation" evidence="2">
    <location>
        <begin position="673"/>
        <end position="753"/>
    </location>
</feature>